<evidence type="ECO:0000256" key="1">
    <source>
        <dbReference type="ARBA" id="ARBA00011046"/>
    </source>
</evidence>
<evidence type="ECO:0000313" key="6">
    <source>
        <dbReference type="Proteomes" id="UP000178086"/>
    </source>
</evidence>
<dbReference type="AlphaFoldDB" id="A0A1F2URK4"/>
<name>A0A1F2URK4_9ACTN</name>
<dbReference type="SUPFAM" id="SSF46785">
    <property type="entry name" value="Winged helix' DNA-binding domain"/>
    <property type="match status" value="1"/>
</dbReference>
<dbReference type="GO" id="GO:0045892">
    <property type="term" value="P:negative regulation of DNA-templated transcription"/>
    <property type="evidence" value="ECO:0007669"/>
    <property type="project" value="InterPro"/>
</dbReference>
<dbReference type="PIRSF" id="PIRSF019455">
    <property type="entry name" value="CopR_AtkY"/>
    <property type="match status" value="1"/>
</dbReference>
<dbReference type="InterPro" id="IPR036390">
    <property type="entry name" value="WH_DNA-bd_sf"/>
</dbReference>
<sequence length="108" mass="12041">MQIVWTRGRTTVRDVHEELLLVGYTPYTTVMAAMNNLAQKGVLKQDKKDRAYSYKPAVSSAQMANDIVDNVIDKILGGSASPIISHLLKLNGEDEVVEILELRKKLQS</sequence>
<evidence type="ECO:0000256" key="2">
    <source>
        <dbReference type="ARBA" id="ARBA00023015"/>
    </source>
</evidence>
<accession>A0A1F2URK4</accession>
<protein>
    <recommendedName>
        <fullName evidence="7">BlaI/MecI/CopY family transcriptional regulator</fullName>
    </recommendedName>
</protein>
<keyword evidence="2" id="KW-0805">Transcription regulation</keyword>
<proteinExistence type="inferred from homology"/>
<dbReference type="GO" id="GO:0003677">
    <property type="term" value="F:DNA binding"/>
    <property type="evidence" value="ECO:0007669"/>
    <property type="project" value="UniProtKB-KW"/>
</dbReference>
<comment type="caution">
    <text evidence="5">The sequence shown here is derived from an EMBL/GenBank/DDBJ whole genome shotgun (WGS) entry which is preliminary data.</text>
</comment>
<dbReference type="Gene3D" id="1.10.10.10">
    <property type="entry name" value="Winged helix-like DNA-binding domain superfamily/Winged helix DNA-binding domain"/>
    <property type="match status" value="1"/>
</dbReference>
<evidence type="ECO:0000256" key="3">
    <source>
        <dbReference type="ARBA" id="ARBA00023125"/>
    </source>
</evidence>
<organism evidence="5 6">
    <name type="scientific">Candidatus Aquicultor primus</name>
    <dbReference type="NCBI Taxonomy" id="1797195"/>
    <lineage>
        <taxon>Bacteria</taxon>
        <taxon>Bacillati</taxon>
        <taxon>Actinomycetota</taxon>
        <taxon>Candidatus Aquicultoria</taxon>
        <taxon>Candidatus Aquicultorales</taxon>
        <taxon>Candidatus Aquicultoraceae</taxon>
        <taxon>Candidatus Aquicultor</taxon>
    </lineage>
</organism>
<dbReference type="InterPro" id="IPR005650">
    <property type="entry name" value="BlaI_family"/>
</dbReference>
<dbReference type="InterPro" id="IPR036388">
    <property type="entry name" value="WH-like_DNA-bd_sf"/>
</dbReference>
<evidence type="ECO:0008006" key="7">
    <source>
        <dbReference type="Google" id="ProtNLM"/>
    </source>
</evidence>
<dbReference type="EMBL" id="MELI01000071">
    <property type="protein sequence ID" value="OFW33273.1"/>
    <property type="molecule type" value="Genomic_DNA"/>
</dbReference>
<dbReference type="Proteomes" id="UP000178086">
    <property type="component" value="Unassembled WGS sequence"/>
</dbReference>
<comment type="similarity">
    <text evidence="1">Belongs to the BlaI transcriptional regulatory family.</text>
</comment>
<keyword evidence="3" id="KW-0238">DNA-binding</keyword>
<evidence type="ECO:0000313" key="5">
    <source>
        <dbReference type="EMBL" id="OFW33273.1"/>
    </source>
</evidence>
<dbReference type="Pfam" id="PF03965">
    <property type="entry name" value="Penicillinase_R"/>
    <property type="match status" value="1"/>
</dbReference>
<evidence type="ECO:0000256" key="4">
    <source>
        <dbReference type="ARBA" id="ARBA00023163"/>
    </source>
</evidence>
<reference evidence="5 6" key="1">
    <citation type="journal article" date="2016" name="Nat. Commun.">
        <title>Thousands of microbial genomes shed light on interconnected biogeochemical processes in an aquifer system.</title>
        <authorList>
            <person name="Anantharaman K."/>
            <person name="Brown C.T."/>
            <person name="Hug L.A."/>
            <person name="Sharon I."/>
            <person name="Castelle C.J."/>
            <person name="Probst A.J."/>
            <person name="Thomas B.C."/>
            <person name="Singh A."/>
            <person name="Wilkins M.J."/>
            <person name="Karaoz U."/>
            <person name="Brodie E.L."/>
            <person name="Williams K.H."/>
            <person name="Hubbard S.S."/>
            <person name="Banfield J.F."/>
        </authorList>
    </citation>
    <scope>NUCLEOTIDE SEQUENCE [LARGE SCALE GENOMIC DNA]</scope>
</reference>
<keyword evidence="4" id="KW-0804">Transcription</keyword>
<gene>
    <name evidence="5" type="ORF">A2074_05055</name>
</gene>